<dbReference type="PATRIC" id="fig|33050.5.peg.3916"/>
<dbReference type="AlphaFoldDB" id="A0A0N9UZ98"/>
<dbReference type="Proteomes" id="UP000058074">
    <property type="component" value="Chromosome"/>
</dbReference>
<evidence type="ECO:0000313" key="4">
    <source>
        <dbReference type="Proteomes" id="UP000058074"/>
    </source>
</evidence>
<reference evidence="3 4" key="1">
    <citation type="journal article" date="2015" name="Genome Announc.">
        <title>Complete Genome Sequence of Polypropylene Glycol- and Polyethylene Glycol-Degrading Sphingopyxis macrogoltabida Strain EY-1.</title>
        <authorList>
            <person name="Ohtsubo Y."/>
            <person name="Nagata Y."/>
            <person name="Numata M."/>
            <person name="Tsuchikane K."/>
            <person name="Hosoyama A."/>
            <person name="Yamazoe A."/>
            <person name="Tsuda M."/>
            <person name="Fujita N."/>
            <person name="Kawai F."/>
        </authorList>
    </citation>
    <scope>NUCLEOTIDE SEQUENCE [LARGE SCALE GENOMIC DNA]</scope>
    <source>
        <strain evidence="3 4">EY-1</strain>
    </source>
</reference>
<gene>
    <name evidence="3" type="ORF">AN936_18865</name>
</gene>
<dbReference type="PROSITE" id="PS51257">
    <property type="entry name" value="PROKAR_LIPOPROTEIN"/>
    <property type="match status" value="1"/>
</dbReference>
<dbReference type="RefSeq" id="WP_201782939.1">
    <property type="nucleotide sequence ID" value="NZ_CP012700.1"/>
</dbReference>
<accession>A0A0N9UZ98</accession>
<evidence type="ECO:0000313" key="3">
    <source>
        <dbReference type="EMBL" id="ALH82337.1"/>
    </source>
</evidence>
<organism evidence="3 4">
    <name type="scientific">Sphingopyxis macrogoltabida</name>
    <name type="common">Sphingomonas macrogoltabidus</name>
    <dbReference type="NCBI Taxonomy" id="33050"/>
    <lineage>
        <taxon>Bacteria</taxon>
        <taxon>Pseudomonadati</taxon>
        <taxon>Pseudomonadota</taxon>
        <taxon>Alphaproteobacteria</taxon>
        <taxon>Sphingomonadales</taxon>
        <taxon>Sphingomonadaceae</taxon>
        <taxon>Sphingopyxis</taxon>
    </lineage>
</organism>
<feature type="region of interest" description="Disordered" evidence="1">
    <location>
        <begin position="34"/>
        <end position="54"/>
    </location>
</feature>
<evidence type="ECO:0008006" key="5">
    <source>
        <dbReference type="Google" id="ProtNLM"/>
    </source>
</evidence>
<proteinExistence type="predicted"/>
<feature type="chain" id="PRO_5006039174" description="Lipoprotein" evidence="2">
    <location>
        <begin position="23"/>
        <end position="190"/>
    </location>
</feature>
<keyword evidence="2" id="KW-0732">Signal</keyword>
<feature type="signal peptide" evidence="2">
    <location>
        <begin position="1"/>
        <end position="22"/>
    </location>
</feature>
<name>A0A0N9UZ98_SPHMC</name>
<dbReference type="EMBL" id="CP012700">
    <property type="protein sequence ID" value="ALH82337.1"/>
    <property type="molecule type" value="Genomic_DNA"/>
</dbReference>
<sequence length="190" mass="19405">MIFRAPRLPLAALIGAAVLTLAACDGASPEKQAAAAPAGEAKEQPAASATPETAAPAAAPAAAAPAAGAPDLAAYVGKYPFDKVDGIAFGDHPLVKAGIAATVKDARIRTAITTTQGPSAPIEAIDGKIASWSCQQHKCGEHQWMVLVDPKTGATDVCYMNDPAMVDDARWFLANGKKEKRDGDCAAKKG</sequence>
<evidence type="ECO:0000256" key="1">
    <source>
        <dbReference type="SAM" id="MobiDB-lite"/>
    </source>
</evidence>
<protein>
    <recommendedName>
        <fullName evidence="5">Lipoprotein</fullName>
    </recommendedName>
</protein>
<dbReference type="KEGG" id="smag:AN936_18865"/>
<evidence type="ECO:0000256" key="2">
    <source>
        <dbReference type="SAM" id="SignalP"/>
    </source>
</evidence>